<keyword evidence="2" id="KW-1185">Reference proteome</keyword>
<dbReference type="EMBL" id="JADGIZ020000026">
    <property type="protein sequence ID" value="KAL2915221.1"/>
    <property type="molecule type" value="Genomic_DNA"/>
</dbReference>
<name>A0ABR4N6R2_9FUNG</name>
<reference evidence="1 2" key="1">
    <citation type="submission" date="2023-09" db="EMBL/GenBank/DDBJ databases">
        <title>Pangenome analysis of Batrachochytrium dendrobatidis and related Chytrids.</title>
        <authorList>
            <person name="Yacoub M.N."/>
            <person name="Stajich J.E."/>
            <person name="James T.Y."/>
        </authorList>
    </citation>
    <scope>NUCLEOTIDE SEQUENCE [LARGE SCALE GENOMIC DNA]</scope>
    <source>
        <strain evidence="1 2">JEL0888</strain>
    </source>
</reference>
<dbReference type="Proteomes" id="UP001527925">
    <property type="component" value="Unassembled WGS sequence"/>
</dbReference>
<gene>
    <name evidence="1" type="ORF">HK105_205328</name>
</gene>
<comment type="caution">
    <text evidence="1">The sequence shown here is derived from an EMBL/GenBank/DDBJ whole genome shotgun (WGS) entry which is preliminary data.</text>
</comment>
<proteinExistence type="predicted"/>
<organism evidence="1 2">
    <name type="scientific">Polyrhizophydium stewartii</name>
    <dbReference type="NCBI Taxonomy" id="2732419"/>
    <lineage>
        <taxon>Eukaryota</taxon>
        <taxon>Fungi</taxon>
        <taxon>Fungi incertae sedis</taxon>
        <taxon>Chytridiomycota</taxon>
        <taxon>Chytridiomycota incertae sedis</taxon>
        <taxon>Chytridiomycetes</taxon>
        <taxon>Rhizophydiales</taxon>
        <taxon>Rhizophydiales incertae sedis</taxon>
        <taxon>Polyrhizophydium</taxon>
    </lineage>
</organism>
<protein>
    <submittedName>
        <fullName evidence="1">Uncharacterized protein</fullName>
    </submittedName>
</protein>
<dbReference type="Gene3D" id="3.10.20.90">
    <property type="entry name" value="Phosphatidylinositol 3-kinase Catalytic Subunit, Chain A, domain 1"/>
    <property type="match status" value="1"/>
</dbReference>
<evidence type="ECO:0000313" key="1">
    <source>
        <dbReference type="EMBL" id="KAL2915221.1"/>
    </source>
</evidence>
<evidence type="ECO:0000313" key="2">
    <source>
        <dbReference type="Proteomes" id="UP001527925"/>
    </source>
</evidence>
<accession>A0ABR4N6R2</accession>
<sequence>MFSNTVLSSETHLKPVQVNVCWREASFNTKISLGALVRDTLVFILQELRAEIAKTSEQGRDLLADPPSFLLGKVDHNSPSIRTWMNPDTPISVYDIKQGDELLLKHIDDVESVPVAIPPQAERQSFQYKFDLLVSEAIQVLRGMYQSPQSEHKERFCLYCPHFGMWLDETKTLFSYNLSSETVIELRALSNEFLMRIHLADFDQKIAIKALPSLLVSDVMAMVQHQLQNRKLRLASSGQYGLFIMSTGGWMQEEDNIEKYPSIRTEIMQYRVRYQYVSIWSSGKDLRIPANDCMTVASVLQSLNAENPDSEHEPFALHLPTGERLKDSDFVWAILKELSPDDKLQYRPISKKLQVAASTTPWVEIEVDFTAPLRTIAQYMCRRLGVRYAELSAIRDAQGNLLDIERSVKAQSVEPGARLTIEVEAKVPSATCSEARRVYS</sequence>